<feature type="transmembrane region" description="Helical" evidence="19">
    <location>
        <begin position="560"/>
        <end position="585"/>
    </location>
</feature>
<keyword evidence="7 17" id="KW-0949">S-adenosyl-L-methionine</keyword>
<dbReference type="VEuPathDB" id="FungiDB:H257_01464"/>
<sequence>MLLRRLPLLGRPLCIHRTIMTTPAAADFEGEIISEGRAKILFPKGNQVFYNKVQVLNRDLSIAVINQFAHERAKETILKQRKREKNDAVPTVDEVQAHVRDNADTNGLKIFEALAASGLRSIRYLQEIEGVQSILVNDLDPAAVISIKRNIEYNQLSTDKLIPNEDDATSVMYSHRKEADNFDVIDLDPYGSASIFLDGAVQAIANGGLLCVTCTDMPVLCGKDPDLVVRLVDYDILLVLHSIESAAVKYQKHIVPIISCSIDFYVRVFVRVYKSPVNVKASMTKQSYVYQWQVRSVWPTLQDVWYDSPKRCRIFQGTIGPIWSAPLHNKDLVLKIRDNVLKNPTKYPTKDRLHGLLTSVSEEVQEDAPLYYTLPGLSKTLHCQQPRMDQVQVALINAGYNVSQSHKVPEAVKTNAPNHVVWDIMRSWGKRPSADKEKALRFPKNPEAHWGPKSRARGLAPSELANVVGRCSLPPISTSGPSAFPKPYSTALLNAADVRSPLLKRTSPQTYGSVPSSPVIPSTAVAKNKVWNDKKGEKSAWDYIHMDVRRQSRDRLSRDVGSIVDIVEAVSAVAFACIYVTYTYLPDDAHLVYLWHAELLLASFFLIDFAFRGIALSTEPLDDMLSFTGFVNLGTIFPVLPVNFWTSGTFWRFVYPLRFLKVYVEVRRVINRFHNDMTPLTLFAVNAYLQIFCLLFCSGGVIQIAETTYGDMDTYNGEWTFFHSCFNSLLLFVAMNYPTADNTLTKCFVMFLIVLLIIVVPYQLSIFFEIYGSYSSYEYAVLTPSKRMKHIVLCGDLTPNRIEQFFNEIFHEDHDLVDTRVAVMSDEDPSSDLVAMLLDPFVAKRTTFLKGSILHDYDAARASCATASAIFVLTRKVGQEDVNLSDHRTFMRAMAAHRVAKDVPIYAQLHLSSNKHLFHDIEQNNVLCFSEVIHSILAQNCLCPGFSTFIYNLTTTAGCETELDDTWESRYLHGASHELYSVQLPPPHVIEGLTFAEVSAWVYSRCNGVILFAIHVLSADGHGTIVLNPGSTYWCRGNEIGFVIAKDRKTADNVTSMAKETTPKQPGVSSHSMLKADSLHDLAIIADVPKKKGTSSATTPGGGGPQALRKKRNSRMLMWSAKESKPAGQIHKRTLKECVVFDMTKLKLSSSPIVVCLLAPTFPDHMEYFVVPLRSPVIKEHHPIVFLTHKLPTRESYEPLSCYSDLYFVETTKICLESLKRGGVEIARRIVLMCGGGEFAETSSAELLADASSIATHKSITSLLGPARAPSVITELVNRANVHFISHNIGSTPWFTADDDPNSELSLVDAGSFSRSRAFASGLTYSTSLCDSLMINQFFNPMIKNIVREFVFSALRAHTAVFPNVSSPVKAGAPARMAVQRSALFTCEMPMDFVGKTFGYVFDHLLASDAILTLGIYRCVDHTALAEASTPLPPMSPTGMEEVTPPPEPFEEGALTPLINPTSRIEIPEQHRPVPYGFAYVNPKPYDIMTGNDLIYTCSGIPGMILALGGCGTPELSVVGPRGTHAFVSSTKSFARRNYPVITCSEVESDGRTGQSPSPPPSHISHTSAASYDPVVDDRYVRITPVSVRRTQGLPRHGTPSSTCRHCKQQRVEPPAKKSEPVVVSRPALAHDQPMLQWLQSYYQDKDPSKVPYIQVILNKYQGRHDDLKHMLVAKYGPLAAPDEANDDEPETVQTSPRKDERTSSNSDDTVVVSDVSTNTRQAEPNDDSQDVVLASTASSSDDEDDTNSMETWLRTFYTRHNPSMLPRLHSVLQMYAGREDQLKAMLGQKYVTSTKRPLEQNTQDDGTKKFKGASIDSVTDVFLTPPSTSRPSPIQYDQVICYVLEYVHTSLPLARVMSDNLRFKTSSDSTTIAWVVDVPDMTWLPHVTALLTSCQDHHPALVVHLTPSSVALHPTYIYISGHTRHLLFDGQLLDEFRDGACAFNFEASARLRLQLHAKSAALFPLSSPFQAIATATPTSAASRLMLRSSAGTTFHVAQPGLTCQLTAMKSNQQIGFHYRTCTLRLATEVSAPSSVEPAGPPSHAPKLAFLGTGCAAPSKLRNSSAIYLDYSPPSTHGILIDCGEGTFGQLWRQFGLATSARLRTLQCIWVSHKHADHHCGLLRVLLERHRAFVRNAQPATSLVVIAPDAVLAYVARWRAAWLHGVHMVTCVDFNHPQHPLRSMVLGLTGFQNLWSVPVHHCHDSFGLVLITHTGMKVVYSGDTRPCDRLVHEGYRPHVLIHEATFEDSMYEDAVKKNHSTVGEALEVGHRMQAQLVLLTHFSQRYPKLPPRQATASGSPCGFAFDGMQVTLDALPQRQHDRYMPPLPMAHAPMSTEATLAMFMTAMRKDDVLTTSSPPPSP</sequence>
<evidence type="ECO:0000256" key="13">
    <source>
        <dbReference type="ARBA" id="ARBA00022989"/>
    </source>
</evidence>
<keyword evidence="8 19" id="KW-0812">Transmembrane</keyword>
<evidence type="ECO:0000259" key="22">
    <source>
        <dbReference type="Pfam" id="PF22614"/>
    </source>
</evidence>
<evidence type="ECO:0000256" key="7">
    <source>
        <dbReference type="ARBA" id="ARBA00022691"/>
    </source>
</evidence>
<dbReference type="Gene3D" id="3.40.50.720">
    <property type="entry name" value="NAD(P)-binding Rossmann-like Domain"/>
    <property type="match status" value="1"/>
</dbReference>
<evidence type="ECO:0000259" key="21">
    <source>
        <dbReference type="Pfam" id="PF12706"/>
    </source>
</evidence>
<keyword evidence="13 19" id="KW-1133">Transmembrane helix</keyword>
<dbReference type="GO" id="GO:0016020">
    <property type="term" value="C:membrane"/>
    <property type="evidence" value="ECO:0007669"/>
    <property type="project" value="UniProtKB-SubCell"/>
</dbReference>
<keyword evidence="3" id="KW-0633">Potassium transport</keyword>
<feature type="region of interest" description="Disordered" evidence="18">
    <location>
        <begin position="1546"/>
        <end position="1569"/>
    </location>
</feature>
<evidence type="ECO:0008006" key="25">
    <source>
        <dbReference type="Google" id="ProtNLM"/>
    </source>
</evidence>
<proteinExistence type="inferred from homology"/>
<evidence type="ECO:0000256" key="15">
    <source>
        <dbReference type="ARBA" id="ARBA00023136"/>
    </source>
</evidence>
<keyword evidence="12" id="KW-0630">Potassium</keyword>
<keyword evidence="16" id="KW-0407">Ion channel</keyword>
<feature type="region of interest" description="Disordered" evidence="18">
    <location>
        <begin position="1091"/>
        <end position="1111"/>
    </location>
</feature>
<evidence type="ECO:0000313" key="24">
    <source>
        <dbReference type="Proteomes" id="UP000284702"/>
    </source>
</evidence>
<evidence type="ECO:0000256" key="3">
    <source>
        <dbReference type="ARBA" id="ARBA00022538"/>
    </source>
</evidence>
<comment type="similarity">
    <text evidence="17">Belongs to the class I-like SAM-binding methyltransferase superfamily. Trm1 family.</text>
</comment>
<feature type="domain" description="Calcium-activated potassium channel BK alpha subunit" evidence="20">
    <location>
        <begin position="925"/>
        <end position="1014"/>
    </location>
</feature>
<feature type="compositionally biased region" description="Basic and acidic residues" evidence="18">
    <location>
        <begin position="1610"/>
        <end position="1620"/>
    </location>
</feature>
<dbReference type="FunFam" id="3.30.56.70:FF:000001">
    <property type="entry name" value="tRNA (guanine(26)-N(2))-dimethyltransferase"/>
    <property type="match status" value="1"/>
</dbReference>
<evidence type="ECO:0000256" key="18">
    <source>
        <dbReference type="SAM" id="MobiDB-lite"/>
    </source>
</evidence>
<keyword evidence="15 19" id="KW-0472">Membrane</keyword>
<evidence type="ECO:0000256" key="16">
    <source>
        <dbReference type="ARBA" id="ARBA00023303"/>
    </source>
</evidence>
<comment type="subcellular location">
    <subcellularLocation>
        <location evidence="1">Membrane</location>
        <topology evidence="1">Multi-pass membrane protein</topology>
    </subcellularLocation>
</comment>
<dbReference type="PANTHER" id="PTHR10027:SF10">
    <property type="entry name" value="SLOWPOKE 2, ISOFORM D"/>
    <property type="match status" value="1"/>
</dbReference>
<dbReference type="SUPFAM" id="SSF56281">
    <property type="entry name" value="Metallo-hydrolase/oxidoreductase"/>
    <property type="match status" value="1"/>
</dbReference>
<dbReference type="Pfam" id="PF12706">
    <property type="entry name" value="Lactamase_B_2"/>
    <property type="match status" value="1"/>
</dbReference>
<evidence type="ECO:0000256" key="11">
    <source>
        <dbReference type="ARBA" id="ARBA00022884"/>
    </source>
</evidence>
<keyword evidence="9 17" id="KW-0819">tRNA processing</keyword>
<feature type="region of interest" description="Disordered" evidence="18">
    <location>
        <begin position="1679"/>
        <end position="1748"/>
    </location>
</feature>
<evidence type="ECO:0000256" key="4">
    <source>
        <dbReference type="ARBA" id="ARBA00022555"/>
    </source>
</evidence>
<evidence type="ECO:0000256" key="12">
    <source>
        <dbReference type="ARBA" id="ARBA00022958"/>
    </source>
</evidence>
<evidence type="ECO:0000256" key="5">
    <source>
        <dbReference type="ARBA" id="ARBA00022603"/>
    </source>
</evidence>
<feature type="transmembrane region" description="Helical" evidence="19">
    <location>
        <begin position="682"/>
        <end position="705"/>
    </location>
</feature>
<dbReference type="InterPro" id="IPR001279">
    <property type="entry name" value="Metallo-B-lactamas"/>
</dbReference>
<dbReference type="GO" id="GO:0032259">
    <property type="term" value="P:methylation"/>
    <property type="evidence" value="ECO:0007669"/>
    <property type="project" value="UniProtKB-UniRule"/>
</dbReference>
<dbReference type="Gene3D" id="3.30.56.70">
    <property type="entry name" value="N2,N2-dimethylguanosine tRNA methyltransferase, C-terminal domain"/>
    <property type="match status" value="1"/>
</dbReference>
<evidence type="ECO:0000256" key="6">
    <source>
        <dbReference type="ARBA" id="ARBA00022679"/>
    </source>
</evidence>
<dbReference type="InterPro" id="IPR036866">
    <property type="entry name" value="RibonucZ/Hydroxyglut_hydro"/>
</dbReference>
<comment type="caution">
    <text evidence="23">The sequence shown here is derived from an EMBL/GenBank/DDBJ whole genome shotgun (WGS) entry which is preliminary data.</text>
</comment>
<dbReference type="VEuPathDB" id="FungiDB:H257_01465"/>
<keyword evidence="4 17" id="KW-0820">tRNA-binding</keyword>
<feature type="domain" description="RCK N-terminal" evidence="22">
    <location>
        <begin position="788"/>
        <end position="906"/>
    </location>
</feature>
<dbReference type="InterPro" id="IPR047871">
    <property type="entry name" value="K_chnl_Slo-like"/>
</dbReference>
<evidence type="ECO:0000259" key="20">
    <source>
        <dbReference type="Pfam" id="PF03493"/>
    </source>
</evidence>
<feature type="domain" description="Metallo-beta-lactamase" evidence="21">
    <location>
        <begin position="2079"/>
        <end position="2282"/>
    </location>
</feature>
<dbReference type="Pfam" id="PF02005">
    <property type="entry name" value="TRM"/>
    <property type="match status" value="1"/>
</dbReference>
<keyword evidence="6 17" id="KW-0808">Transferase</keyword>
<dbReference type="Pfam" id="PF03493">
    <property type="entry name" value="BK_channel_a"/>
    <property type="match status" value="1"/>
</dbReference>
<evidence type="ECO:0000256" key="10">
    <source>
        <dbReference type="ARBA" id="ARBA00022826"/>
    </source>
</evidence>
<accession>A0A3R8D6L3</accession>
<dbReference type="Proteomes" id="UP000284702">
    <property type="component" value="Unassembled WGS sequence"/>
</dbReference>
<evidence type="ECO:0000256" key="2">
    <source>
        <dbReference type="ARBA" id="ARBA00022448"/>
    </source>
</evidence>
<dbReference type="GO" id="GO:0005267">
    <property type="term" value="F:potassium channel activity"/>
    <property type="evidence" value="ECO:0007669"/>
    <property type="project" value="UniProtKB-KW"/>
</dbReference>
<evidence type="ECO:0000256" key="19">
    <source>
        <dbReference type="SAM" id="Phobius"/>
    </source>
</evidence>
<feature type="domain" description="RCK N-terminal" evidence="22">
    <location>
        <begin position="1153"/>
        <end position="1267"/>
    </location>
</feature>
<dbReference type="InterPro" id="IPR003148">
    <property type="entry name" value="RCK_N"/>
</dbReference>
<dbReference type="InterPro" id="IPR029063">
    <property type="entry name" value="SAM-dependent_MTases_sf"/>
</dbReference>
<keyword evidence="2" id="KW-0813">Transport</keyword>
<gene>
    <name evidence="23" type="ORF">B5M09_001238</name>
</gene>
<dbReference type="GO" id="GO:0000049">
    <property type="term" value="F:tRNA binding"/>
    <property type="evidence" value="ECO:0007669"/>
    <property type="project" value="UniProtKB-UniRule"/>
</dbReference>
<dbReference type="VEuPathDB" id="FungiDB:H257_01466"/>
<dbReference type="PANTHER" id="PTHR10027">
    <property type="entry name" value="CALCIUM-ACTIVATED POTASSIUM CHANNEL ALPHA CHAIN"/>
    <property type="match status" value="1"/>
</dbReference>
<reference evidence="23" key="1">
    <citation type="submission" date="2018-07" db="EMBL/GenBank/DDBJ databases">
        <title>Annotation of Aphanomyces astaci genome assembly.</title>
        <authorList>
            <person name="Studholme D.J."/>
        </authorList>
    </citation>
    <scope>NUCLEOTIDE SEQUENCE [LARGE SCALE GENOMIC DNA]</scope>
    <source>
        <strain evidence="23">Pc</strain>
    </source>
</reference>
<dbReference type="InterPro" id="IPR003929">
    <property type="entry name" value="K_chnl_BK_asu"/>
</dbReference>
<name>A0A3R8D6L3_APHAT</name>
<evidence type="ECO:0000256" key="9">
    <source>
        <dbReference type="ARBA" id="ARBA00022694"/>
    </source>
</evidence>
<feature type="transmembrane region" description="Helical" evidence="19">
    <location>
        <begin position="717"/>
        <end position="735"/>
    </location>
</feature>
<dbReference type="InterPro" id="IPR002905">
    <property type="entry name" value="Trm1"/>
</dbReference>
<keyword evidence="10" id="KW-0631">Potassium channel</keyword>
<feature type="transmembrane region" description="Helical" evidence="19">
    <location>
        <begin position="591"/>
        <end position="611"/>
    </location>
</feature>
<keyword evidence="14" id="KW-0406">Ion transport</keyword>
<dbReference type="Gene3D" id="3.60.15.10">
    <property type="entry name" value="Ribonuclease Z/Hydroxyacylglutathione hydrolase-like"/>
    <property type="match status" value="1"/>
</dbReference>
<feature type="transmembrane region" description="Helical" evidence="19">
    <location>
        <begin position="747"/>
        <end position="768"/>
    </location>
</feature>
<keyword evidence="24" id="KW-1185">Reference proteome</keyword>
<organism evidence="23 24">
    <name type="scientific">Aphanomyces astaci</name>
    <name type="common">Crayfish plague agent</name>
    <dbReference type="NCBI Taxonomy" id="112090"/>
    <lineage>
        <taxon>Eukaryota</taxon>
        <taxon>Sar</taxon>
        <taxon>Stramenopiles</taxon>
        <taxon>Oomycota</taxon>
        <taxon>Saprolegniomycetes</taxon>
        <taxon>Saprolegniales</taxon>
        <taxon>Verrucalvaceae</taxon>
        <taxon>Aphanomyces</taxon>
    </lineage>
</organism>
<dbReference type="CDD" id="cd07718">
    <property type="entry name" value="RNaseZ_ELAC1_ELAC2-C-term-like_MBL-fold"/>
    <property type="match status" value="1"/>
</dbReference>
<dbReference type="PROSITE" id="PS51626">
    <property type="entry name" value="SAM_MT_TRM1"/>
    <property type="match status" value="1"/>
</dbReference>
<feature type="region of interest" description="Disordered" evidence="18">
    <location>
        <begin position="1587"/>
        <end position="1622"/>
    </location>
</feature>
<dbReference type="EMBL" id="MZMZ02003560">
    <property type="protein sequence ID" value="RQM21382.1"/>
    <property type="molecule type" value="Genomic_DNA"/>
</dbReference>
<evidence type="ECO:0000313" key="23">
    <source>
        <dbReference type="EMBL" id="RQM21382.1"/>
    </source>
</evidence>
<keyword evidence="5 17" id="KW-0489">Methyltransferase</keyword>
<dbReference type="InterPro" id="IPR042296">
    <property type="entry name" value="tRNA_met_Trm1_C"/>
</dbReference>
<evidence type="ECO:0000256" key="1">
    <source>
        <dbReference type="ARBA" id="ARBA00004141"/>
    </source>
</evidence>
<dbReference type="Gene3D" id="3.40.50.150">
    <property type="entry name" value="Vaccinia Virus protein VP39"/>
    <property type="match status" value="1"/>
</dbReference>
<dbReference type="GO" id="GO:0016423">
    <property type="term" value="F:tRNA (guanine) methyltransferase activity"/>
    <property type="evidence" value="ECO:0007669"/>
    <property type="project" value="InterPro"/>
</dbReference>
<feature type="transmembrane region" description="Helical" evidence="19">
    <location>
        <begin position="623"/>
        <end position="644"/>
    </location>
</feature>
<evidence type="ECO:0000256" key="17">
    <source>
        <dbReference type="PROSITE-ProRule" id="PRU00958"/>
    </source>
</evidence>
<protein>
    <recommendedName>
        <fullName evidence="25">Calcium-activated potassium channel BK alpha subunit domain-containing protein</fullName>
    </recommendedName>
</protein>
<evidence type="ECO:0000256" key="14">
    <source>
        <dbReference type="ARBA" id="ARBA00023065"/>
    </source>
</evidence>
<dbReference type="Pfam" id="PF22614">
    <property type="entry name" value="Slo-like_RCK"/>
    <property type="match status" value="2"/>
</dbReference>
<dbReference type="SUPFAM" id="SSF53335">
    <property type="entry name" value="S-adenosyl-L-methionine-dependent methyltransferases"/>
    <property type="match status" value="1"/>
</dbReference>
<evidence type="ECO:0000256" key="8">
    <source>
        <dbReference type="ARBA" id="ARBA00022692"/>
    </source>
</evidence>
<feature type="compositionally biased region" description="Low complexity" evidence="18">
    <location>
        <begin position="1704"/>
        <end position="1720"/>
    </location>
</feature>
<keyword evidence="11 17" id="KW-0694">RNA-binding</keyword>
<dbReference type="GO" id="GO:0008033">
    <property type="term" value="P:tRNA processing"/>
    <property type="evidence" value="ECO:0007669"/>
    <property type="project" value="UniProtKB-UniRule"/>
</dbReference>